<dbReference type="Gene3D" id="2.60.40.10">
    <property type="entry name" value="Immunoglobulins"/>
    <property type="match status" value="2"/>
</dbReference>
<organism evidence="9 10">
    <name type="scientific">Tribonema minus</name>
    <dbReference type="NCBI Taxonomy" id="303371"/>
    <lineage>
        <taxon>Eukaryota</taxon>
        <taxon>Sar</taxon>
        <taxon>Stramenopiles</taxon>
        <taxon>Ochrophyta</taxon>
        <taxon>PX clade</taxon>
        <taxon>Xanthophyceae</taxon>
        <taxon>Tribonematales</taxon>
        <taxon>Tribonemataceae</taxon>
        <taxon>Tribonema</taxon>
    </lineage>
</organism>
<dbReference type="Pfam" id="PF03160">
    <property type="entry name" value="Calx-beta"/>
    <property type="match status" value="1"/>
</dbReference>
<dbReference type="InterPro" id="IPR003961">
    <property type="entry name" value="FN3_dom"/>
</dbReference>
<dbReference type="PROSITE" id="PS51828">
    <property type="entry name" value="PTX_2"/>
    <property type="match status" value="1"/>
</dbReference>
<dbReference type="SUPFAM" id="SSF48403">
    <property type="entry name" value="Ankyrin repeat"/>
    <property type="match status" value="2"/>
</dbReference>
<dbReference type="SUPFAM" id="SSF140860">
    <property type="entry name" value="Pseudo ankyrin repeat-like"/>
    <property type="match status" value="4"/>
</dbReference>
<evidence type="ECO:0000256" key="5">
    <source>
        <dbReference type="ARBA" id="ARBA00023180"/>
    </source>
</evidence>
<comment type="caution">
    <text evidence="9">The sequence shown here is derived from an EMBL/GenBank/DDBJ whole genome shotgun (WGS) entry which is preliminary data.</text>
</comment>
<protein>
    <submittedName>
        <fullName evidence="9">Uncharacterized protein</fullName>
    </submittedName>
</protein>
<dbReference type="Pfam" id="PF00052">
    <property type="entry name" value="Laminin_B"/>
    <property type="match status" value="1"/>
</dbReference>
<dbReference type="SUPFAM" id="SSF49899">
    <property type="entry name" value="Concanavalin A-like lectins/glucanases"/>
    <property type="match status" value="1"/>
</dbReference>
<dbReference type="Gene3D" id="1.25.40.20">
    <property type="entry name" value="Ankyrin repeat-containing domain"/>
    <property type="match status" value="3"/>
</dbReference>
<keyword evidence="1" id="KW-0732">Signal</keyword>
<dbReference type="InterPro" id="IPR036770">
    <property type="entry name" value="Ankyrin_rpt-contain_sf"/>
</dbReference>
<evidence type="ECO:0000256" key="3">
    <source>
        <dbReference type="ARBA" id="ARBA00022837"/>
    </source>
</evidence>
<dbReference type="Pfam" id="PF00041">
    <property type="entry name" value="fn3"/>
    <property type="match status" value="2"/>
</dbReference>
<dbReference type="InterPro" id="IPR036116">
    <property type="entry name" value="FN3_sf"/>
</dbReference>
<dbReference type="Gene3D" id="2.60.120.200">
    <property type="match status" value="1"/>
</dbReference>
<name>A0A835YKP8_9STRA</name>
<keyword evidence="5" id="KW-0325">Glycoprotein</keyword>
<dbReference type="OrthoDB" id="189362at2759"/>
<dbReference type="PANTHER" id="PTHR46586:SF3">
    <property type="entry name" value="ANKYRIN REPEAT-CONTAINING PROTEIN"/>
    <property type="match status" value="1"/>
</dbReference>
<evidence type="ECO:0000313" key="10">
    <source>
        <dbReference type="Proteomes" id="UP000664859"/>
    </source>
</evidence>
<dbReference type="InterPro" id="IPR003644">
    <property type="entry name" value="Calx_beta"/>
</dbReference>
<dbReference type="SUPFAM" id="SSF141072">
    <property type="entry name" value="CalX-like"/>
    <property type="match status" value="1"/>
</dbReference>
<dbReference type="InterPro" id="IPR000034">
    <property type="entry name" value="Laminin_IV"/>
</dbReference>
<dbReference type="Proteomes" id="UP000664859">
    <property type="component" value="Unassembled WGS sequence"/>
</dbReference>
<evidence type="ECO:0000256" key="2">
    <source>
        <dbReference type="ARBA" id="ARBA00022737"/>
    </source>
</evidence>
<dbReference type="InterPro" id="IPR013320">
    <property type="entry name" value="ConA-like_dom_sf"/>
</dbReference>
<evidence type="ECO:0000256" key="4">
    <source>
        <dbReference type="ARBA" id="ARBA00023157"/>
    </source>
</evidence>
<dbReference type="PROSITE" id="PS50853">
    <property type="entry name" value="FN3"/>
    <property type="match status" value="2"/>
</dbReference>
<dbReference type="PANTHER" id="PTHR46586">
    <property type="entry name" value="ANKYRIN REPEAT-CONTAINING PROTEIN"/>
    <property type="match status" value="1"/>
</dbReference>
<dbReference type="InterPro" id="IPR013783">
    <property type="entry name" value="Ig-like_fold"/>
</dbReference>
<dbReference type="SUPFAM" id="SSF49265">
    <property type="entry name" value="Fibronectin type III"/>
    <property type="match status" value="1"/>
</dbReference>
<dbReference type="GO" id="GO:0007154">
    <property type="term" value="P:cell communication"/>
    <property type="evidence" value="ECO:0007669"/>
    <property type="project" value="InterPro"/>
</dbReference>
<feature type="domain" description="Fibronectin type-III" evidence="7">
    <location>
        <begin position="135"/>
        <end position="229"/>
    </location>
</feature>
<dbReference type="Gene3D" id="2.60.40.2030">
    <property type="match status" value="1"/>
</dbReference>
<keyword evidence="10" id="KW-1185">Reference proteome</keyword>
<sequence length="4164" mass="424852">MSPTTVGLSWTAPVSPGHVVTSYVVEVKAAADSDTSYAAISDTITGTTVTATGLAEGTSYLFRVKTINQSGLAVAQNYTFQVFATNAAGEGAGTSAYTQLAAAVRTGIYAAIQLVYKSGGGAVATGSYGGVVMANATQLQVVLDATNGQTVANGAPLSNNADIAYYRIEYQQAGTTDVSDARTVDGSAQSIDISGLNVTQSYTFWVYATNLAGEGAASAATTETVILPGFVVGATASLADQMAGAETALTLSFTMTEDWPADGALVLALPVEVIASTSDLALVIAGIVNPGYSGTTSSFRRLTATAAAAAVLCEASAAFSPFDLPAGLDITPSHFNNEVPVVTLNGGLAAGTIGTLSIALHLGNDLPSDGVIAIALPATFAAVASVSASVTLAGTPVDGGTEVVAVAHGGDGSYTVTVARVGGGTPVPAGARIVVTIDRVQNQRHAGGSGAFPSVTTYVAIGGAAIDVWDSADAALGAIAGVDFTYASFAAPPLLALSSALAGASVTAAVTLQLSNPLPTDARIFLGFPPSFYAVAPATITLSGSVDGGAAVAWTEDPASAAVTVEVARAGVTAVPELSTVTLELDGIVNQRFEGWSGVVQCWTMLADGVRDIDRGDGNEVLFTPSDWQVDPVVTLNTYVAGETGGATITFMPRIPLPANGTIVIEFPSTFVAVACTEAVSAQLDGLLTAVTSGHTVTVARDESGTEMGMGTLISIYLPSGVSNQRYEAPSGAFPLIRTALSDGVTAIEQSSAAADASAAPAAAVSIVAAAVVDAVVTLQYTVAGLETQATVTFTLANVMPAAAHVEVVPPADFPGFTPTEIVSTTGSDGGWTITPGYASGFLLSRDGVGSDLPPATTVSFTLSSVTNPSAVAVYGTFAITVYTDFEGAPRYRTEAGASAPVAVTHGVTAQAAAVLGADDVAVALQAKGFNFVGHGMAAGDEILWVAASATADYHCATPNMIVQGPLTVMSTAASSLLSTVTVTFQEDSQFTGPLKLCYRFAEGGGGSATPYKLYSFITTQVYRLSAVTTAAAGSTTAAVVGAAKVLTLSGFGVAAGDRALWITAGADCAASVAPLQGGGGDGASAAFVTTAQRASFTFASGAFGGAVAVGASSAQQLSLCYRFGAEAYRHEPDVALALFHAQGWTSTTGGAAVAVAEVPEVMMLNVFGARAGDLVRWAPAGGSCAAAAAAAATAESAGGQLSTAEVAADGGVTVTFEAAAAGLSPMLCYKFSDEPWMAYPQLTIDVAYASAFAPAFGDLDTAVAGYSKSWTFSGGHLVSGDQVKWIPSGGNCLDADSLSAALNYAGDGTAVASAGAVTVGDFNFPVELAGQQVTVCYSHGAGSEPYRAYDVTLDIKTVSSFEVAAAGYGHAAHAVAEQLKSWTVAGQFLATDGSMDSVMFVANAATAADCISGSAIVNADAGTLSAAEKFVGADGLVEIEFAASAATASGADAALRLCYRHGAEPYMLYDSWLVTVHMATGIASSTGAPTLAVADAQEVWLLDGCAIEPGDQLRLLPGASTDAACETAETALALGVEDPAATAVTLFLDVAQAALRGAGAASAATAAFLLRAEYAGQAATACVKFATEHWKAYEAFGVSVAMVQGVSVPFGAADVAVAEYTKPWTFSGPLLAAGDQAFWADAEESAAEQCDPATALSLMNDGADGADDSVMTAPATLAVDFQFAFAMGGRRGRLCYRFADEPWKSYPNFTIEVRALTSVAVNAGAWTRAVPGLPKLFRFAGYGTAAAADVDAVKWVPAAERCDAAQGVLAAAPATARADAAPARDFKLTYDDASGRTARALVFPDASIGGPYTLCYAFATEPYMAYPNLYLAVVGISGVAVAAGRGGAADVLVVGQPKELVFAGYEQVQDGDEAWWITSTATLDDHCSVASLQTGPAAVVGGDGALGVAVFSERLGTVLAARDWVLCYRFNTESAVKLYRDIKLTAVTLRGVAALAGCASEAVAGQPKTLTLSGEGLQPSDAMIWVAALAASDADCAPAAAAAATLTVATSTSTSNSTVAAATLLATVTFAAATPGDALIACYAPAGEPFALRRDLRMAVSALASAAVRGVVLRGAAAAASVAAVAGTAQTVTFSGTGVREGDRAAWVAAAVRDCAAAEAAAAGGGGGGSAVSIVGGPFSDASFTFSAAAQGLQLCYGFGAEPLALYAAVTARVVAPAAGDALAVTRWLVAGAAAATPVTLAGTFGLVASAPYIKLVSGDAADCSAAYDAVAGAQPIQATAVTPPAAAALTDGAATFPIALSAATPANKPYRVCARFGGGAGDAWLLSDGASVAAAAVDAVAVVATATTDSGATAVTFEFTGGGLASGDTALFVQSTITTSAACATATGVSGSAAASVGSDLRATMTLSAVAAPWNLCYRHAAAGQWQLYANMAVTMRLESSTTSSASSSAEEESGGAGVSNGASSATQRTKVVAAMKTEGDIGQYPAGSAARTSLIASFTADLATALGLDASRFEVTGVSSGSLVFSFVIWPSASLADKSTVEVLSTLQAQIDDPSSALYTGTVTKTAVAGYLKFTTEVVEVGPAEAALAAQGFATAAVLPYQLAGLVTLSSSEYFATEADGAATLTVLRTQGTGAVVVVKYSVTGGTATAGVDYTGGSGQLRFDIGEVSKTFSIGIVNDRVPESFFETVIITLSVETLDAAAGSPSSATLYIYDFGAGSPVPALAEANFNSGGAHGWSVTGNGDGYAPWVAPEAGLGVSDAIVGAAEYDAACDFAAAAPCNHDCAFGGALGAAYPLSGASPGVLRLSRGGHAVSAAPLRDFPPDAFTVSLWARRARGAADASAQRPQTLLSYVRPGAPRGAFDLLVTDEGDSGGGLRVLVAGEYIHGAANDRRGLRTGARVAGDGAWHHVALAWRAADGRVAAYVDGAHAFEGGPYAVGAALAPGGALVLGRGQFLGACACEEAGSAGAVPRCAFSDADAALDVDVQALQLWDRMLSAAEVALLLHTPFDGATAGQVLYWEFAPERMTPIAPTAAAAAAAAAVPYSAAVADASGGKNGALLSARGAALVPGTPSLNPNYPCGEVYSGIWHYAAPAAFVTALRAAYGGRLQLTLAATAAGGARRARRGAVVVATAAGARYSHATPFAPPDVGGSPRHLSVVLREDHGWAREPGGEAVSAEEFKGALSDAAGLYIRGDMWVFSSTGGGQEEAVTSGAEQWTEHSEQVSLALSSYELACWAHEHLSNNQKELRPGMAQRSCARCGDVTGLRLVYSTYHLPLLSDHCCLAAAGGHLEAVQWLRENGCSWTEDSCAAAATNGHLRVLQWLRDHGCPWDTTTCDAAAGSGRLAVLQWARANGCPWDTQTCSIAAEHGHLGVLQWSRANGCPWGEDTCNSAAGGGHLEVLQWARANGCPWVGATCAAAAKCEHVTVLRWLRANECPWDTETCRQAARHGQLATLQWARANGCPWNHETCSGAAEGGHLAVLQWACANGCPCYADTCHKAAEHGRLAVLQWARAYSCPWGDRTCFLAAANGHLEVLQWARANGCPWDERVGIWAEKNRHRAEGLRPDMAQRSCARCGDVTGLRLVYTTYHLPLLSDHCCLAAAGGHLEAVQWLRDNGCPWAVDSCAAAASNGRLKLLKWLRDHGCPWDTTTCDAAAGSGRLAVLQWARANGCPWDTQTCSIAAEHGHLGVLQWSRANGCPWGEDTCNSAAGGGHLEVLQWARANGCPWVGATCAAAAKCEHVTVLRWLRANECPWDTETCRQAARHGQLATLQWARANGCPWNHETCSGAAEGGHLAVLQWACANGCPCYADTCHKAAEHGRLAVLQWARAYSCPWGDRTCFLAAANGHLEVLQWARANGCPWDERVGIWAEKNRHRAEGLRPDMAQRSCARCGDVTGLRLVYTTYHLPLLSDHCCLAAAGGHLEAVQWLRDNGCPWAVDSCAAAASNGRLKLLKWLRDHGCPWDTTTCDAAAGSGRLAVLQWARANGCPWDTRTCSIAAERGHLGVLQWLRANGCPWGEDSCNSAAGSGHLEALQWARANGCPWSSATCVAAAKYGHVAVLRWLHATECPRLAALQWARANGCPWNHETCSGAAAGGHLGVLQWACANGCPCYADTCHKAAEHGRLAVLQWARANGCPWDGRICFLAAANGHLEVLQWARANGCPWDKRVCIWAANNGHHAVLEWARARGCPTQFSPA</sequence>
<dbReference type="InterPro" id="IPR052050">
    <property type="entry name" value="SecEffector_AnkRepeat"/>
</dbReference>
<feature type="domain" description="Fibronectin type-III" evidence="7">
    <location>
        <begin position="1"/>
        <end position="88"/>
    </location>
</feature>
<keyword evidence="4" id="KW-1015">Disulfide bond</keyword>
<evidence type="ECO:0000256" key="6">
    <source>
        <dbReference type="SAM" id="MobiDB-lite"/>
    </source>
</evidence>
<evidence type="ECO:0000256" key="1">
    <source>
        <dbReference type="ARBA" id="ARBA00022729"/>
    </source>
</evidence>
<feature type="domain" description="Pentraxin (PTX)" evidence="8">
    <location>
        <begin position="2761"/>
        <end position="3003"/>
    </location>
</feature>
<proteinExistence type="predicted"/>
<evidence type="ECO:0000313" key="9">
    <source>
        <dbReference type="EMBL" id="KAG5177271.1"/>
    </source>
</evidence>
<dbReference type="CDD" id="cd00063">
    <property type="entry name" value="FN3"/>
    <property type="match status" value="2"/>
</dbReference>
<feature type="region of interest" description="Disordered" evidence="6">
    <location>
        <begin position="2406"/>
        <end position="2426"/>
    </location>
</feature>
<dbReference type="SMART" id="SM00237">
    <property type="entry name" value="Calx_beta"/>
    <property type="match status" value="1"/>
</dbReference>
<keyword evidence="2" id="KW-0677">Repeat</keyword>
<keyword evidence="3" id="KW-0106">Calcium</keyword>
<dbReference type="GO" id="GO:0016020">
    <property type="term" value="C:membrane"/>
    <property type="evidence" value="ECO:0007669"/>
    <property type="project" value="InterPro"/>
</dbReference>
<gene>
    <name evidence="9" type="ORF">JKP88DRAFT_281961</name>
</gene>
<reference evidence="9" key="1">
    <citation type="submission" date="2021-02" db="EMBL/GenBank/DDBJ databases">
        <title>First Annotated Genome of the Yellow-green Alga Tribonema minus.</title>
        <authorList>
            <person name="Mahan K.M."/>
        </authorList>
    </citation>
    <scope>NUCLEOTIDE SEQUENCE</scope>
    <source>
        <strain evidence="9">UTEX B ZZ1240</strain>
    </source>
</reference>
<evidence type="ECO:0000259" key="7">
    <source>
        <dbReference type="PROSITE" id="PS50853"/>
    </source>
</evidence>
<accession>A0A835YKP8</accession>
<dbReference type="InterPro" id="IPR038081">
    <property type="entry name" value="CalX-like_sf"/>
</dbReference>
<evidence type="ECO:0000259" key="8">
    <source>
        <dbReference type="PROSITE" id="PS51828"/>
    </source>
</evidence>
<dbReference type="EMBL" id="JAFCMP010000526">
    <property type="protein sequence ID" value="KAG5177271.1"/>
    <property type="molecule type" value="Genomic_DNA"/>
</dbReference>
<dbReference type="InterPro" id="IPR001759">
    <property type="entry name" value="PTX_dom"/>
</dbReference>